<feature type="compositionally biased region" description="Low complexity" evidence="1">
    <location>
        <begin position="20"/>
        <end position="30"/>
    </location>
</feature>
<evidence type="ECO:0008006" key="4">
    <source>
        <dbReference type="Google" id="ProtNLM"/>
    </source>
</evidence>
<dbReference type="AlphaFoldDB" id="A0A1L2ZQR4"/>
<gene>
    <name evidence="2" type="ORF">BHE16_10390</name>
</gene>
<feature type="region of interest" description="Disordered" evidence="1">
    <location>
        <begin position="1"/>
        <end position="30"/>
    </location>
</feature>
<feature type="compositionally biased region" description="Basic residues" evidence="1">
    <location>
        <begin position="10"/>
        <end position="19"/>
    </location>
</feature>
<evidence type="ECO:0000313" key="2">
    <source>
        <dbReference type="EMBL" id="APF41331.1"/>
    </source>
</evidence>
<proteinExistence type="predicted"/>
<protein>
    <recommendedName>
        <fullName evidence="4">PknH-like extracellular domain-containing protein</fullName>
    </recommendedName>
</protein>
<evidence type="ECO:0000313" key="3">
    <source>
        <dbReference type="Proteomes" id="UP000183530"/>
    </source>
</evidence>
<evidence type="ECO:0000256" key="1">
    <source>
        <dbReference type="SAM" id="MobiDB-lite"/>
    </source>
</evidence>
<reference evidence="2 3" key="1">
    <citation type="submission" date="2016-11" db="EMBL/GenBank/DDBJ databases">
        <title>Genome sequencing of Zhihengliuella aestuarii B18 antagonistic to Plasmodiophora brassicae.</title>
        <authorList>
            <person name="Luo Y."/>
        </authorList>
    </citation>
    <scope>NUCLEOTIDE SEQUENCE [LARGE SCALE GENOMIC DNA]</scope>
    <source>
        <strain evidence="2 3">B18</strain>
    </source>
</reference>
<dbReference type="KEGG" id="nae:BHE16_10390"/>
<dbReference type="STRING" id="556325.BHE16_10390"/>
<sequence length="294" mass="30302">MINVEDANRMHHSLQRRRFNTASNATARKATARNTTVQIAAVIALTAGLAACGDSGTTSENDAASSAHASASASQAAASASNQAVLNSRAGIAVSTGISQAASFGFNTARGATAAELDQLREPAADALEGVAVIPNSCTTAVENLNWSPAQSSSEAARTDFTQDGVAVTGSVEVAKIQDQQSYTDYKAAVKSLLGECKSIALSIGTDSVADTYPFKSVAPKTTADKSVDGVIDSKILWTRGTSSQDLRQQSLVLVAEKDGYAAMVSFVGTSKLTDAQFTEMAQAILKATLAGLE</sequence>
<name>A0A1L2ZQR4_9MICC</name>
<accession>A0A1L2ZQR4</accession>
<dbReference type="EMBL" id="CP018135">
    <property type="protein sequence ID" value="APF41331.1"/>
    <property type="molecule type" value="Genomic_DNA"/>
</dbReference>
<dbReference type="Proteomes" id="UP000183530">
    <property type="component" value="Chromosome"/>
</dbReference>
<keyword evidence="3" id="KW-1185">Reference proteome</keyword>
<organism evidence="2 3">
    <name type="scientific">Neomicrococcus aestuarii</name>
    <dbReference type="NCBI Taxonomy" id="556325"/>
    <lineage>
        <taxon>Bacteria</taxon>
        <taxon>Bacillati</taxon>
        <taxon>Actinomycetota</taxon>
        <taxon>Actinomycetes</taxon>
        <taxon>Micrococcales</taxon>
        <taxon>Micrococcaceae</taxon>
        <taxon>Neomicrococcus</taxon>
    </lineage>
</organism>